<evidence type="ECO:0000313" key="3">
    <source>
        <dbReference type="Proteomes" id="UP000004324"/>
    </source>
</evidence>
<accession>I9LJ79</accession>
<dbReference type="PATRIC" id="fig|1149862.3.peg.370"/>
<keyword evidence="3" id="KW-1185">Reference proteome</keyword>
<dbReference type="EMBL" id="AKVJ01000006">
    <property type="protein sequence ID" value="EIW20476.1"/>
    <property type="molecule type" value="Genomic_DNA"/>
</dbReference>
<comment type="caution">
    <text evidence="2">The sequence shown here is derived from an EMBL/GenBank/DDBJ whole genome shotgun (WGS) entry which is preliminary data.</text>
</comment>
<feature type="domain" description="Hemerythrin-like" evidence="1">
    <location>
        <begin position="6"/>
        <end position="135"/>
    </location>
</feature>
<dbReference type="InterPro" id="IPR012312">
    <property type="entry name" value="Hemerythrin-like"/>
</dbReference>
<organism evidence="2 3">
    <name type="scientific">Pelosinus fermentans B4</name>
    <dbReference type="NCBI Taxonomy" id="1149862"/>
    <lineage>
        <taxon>Bacteria</taxon>
        <taxon>Bacillati</taxon>
        <taxon>Bacillota</taxon>
        <taxon>Negativicutes</taxon>
        <taxon>Selenomonadales</taxon>
        <taxon>Sporomusaceae</taxon>
        <taxon>Pelosinus</taxon>
    </lineage>
</organism>
<dbReference type="Pfam" id="PF01814">
    <property type="entry name" value="Hemerythrin"/>
    <property type="match status" value="1"/>
</dbReference>
<evidence type="ECO:0000313" key="2">
    <source>
        <dbReference type="EMBL" id="EIW20476.1"/>
    </source>
</evidence>
<sequence>MIDTGNLERQHQDFFVLMGKISIHRSEEQVKANAAAIALLLNQLSGKLKIHAISEDKFLYPSLMNHNNLNIKNISQKFYTEMGGLAQVFEEFKNNFATTNKISANPAAFLIESQKVFTALQRRVDKENTELYPLVVL</sequence>
<evidence type="ECO:0000259" key="1">
    <source>
        <dbReference type="Pfam" id="PF01814"/>
    </source>
</evidence>
<dbReference type="OrthoDB" id="360658at2"/>
<dbReference type="RefSeq" id="WP_007930799.1">
    <property type="nucleotide sequence ID" value="NZ_AKVJ01000006.1"/>
</dbReference>
<protein>
    <submittedName>
        <fullName evidence="2">Hemerythrin HHE cation binding domain protein</fullName>
    </submittedName>
</protein>
<proteinExistence type="predicted"/>
<reference evidence="2 3" key="1">
    <citation type="journal article" date="2012" name="J. Bacteriol.">
        <title>Draft Genome Sequences for Two Metal-Reducing Pelosinus fermentans Strains Isolated from a Cr(VI)-Contaminated Site and for Type Strain R7.</title>
        <authorList>
            <person name="Brown S.D."/>
            <person name="Podar M."/>
            <person name="Klingeman D.M."/>
            <person name="Johnson C.M."/>
            <person name="Yang Z.K."/>
            <person name="Utturkar S.M."/>
            <person name="Land M.L."/>
            <person name="Mosher J.J."/>
            <person name="Hurt R.A.Jr."/>
            <person name="Phelps T.J."/>
            <person name="Palumbo A.V."/>
            <person name="Arkin A.P."/>
            <person name="Hazen T.C."/>
            <person name="Elias D.A."/>
        </authorList>
    </citation>
    <scope>NUCLEOTIDE SEQUENCE [LARGE SCALE GENOMIC DNA]</scope>
    <source>
        <strain evidence="2 3">B4</strain>
    </source>
</reference>
<dbReference type="AlphaFoldDB" id="I9LJ79"/>
<gene>
    <name evidence="2" type="ORF">FB4_2095</name>
</gene>
<dbReference type="Proteomes" id="UP000004324">
    <property type="component" value="Unassembled WGS sequence"/>
</dbReference>
<name>I9LJ79_9FIRM</name>